<sequence>MKDLGVDVSSTQQFIMNFYESQMSAGHLISDIDKQDLLAYMDMVVYKTVRDYVKTLAQIDSSGGGVAGAL</sequence>
<gene>
    <name evidence="1" type="ORF">BTG_05590</name>
</gene>
<evidence type="ECO:0000313" key="2">
    <source>
        <dbReference type="Proteomes" id="UP000005259"/>
    </source>
</evidence>
<dbReference type="EMBL" id="CP003752">
    <property type="protein sequence ID" value="AFQ14610.1"/>
    <property type="molecule type" value="Genomic_DNA"/>
</dbReference>
<reference evidence="1 2" key="1">
    <citation type="submission" date="2012-08" db="EMBL/GenBank/DDBJ databases">
        <authorList>
            <person name="Doggett N."/>
            <person name="Teshima H."/>
            <person name="Bruce D."/>
            <person name="Detter J.C."/>
            <person name="Johnson S.L."/>
            <person name="Han C."/>
        </authorList>
    </citation>
    <scope>NUCLEOTIDE SEQUENCE [LARGE SCALE GENOMIC DNA]</scope>
    <source>
        <strain evidence="1 2">HD-771</strain>
    </source>
</reference>
<name>A0A9W3NW78_BACTU</name>
<evidence type="ECO:0000313" key="1">
    <source>
        <dbReference type="EMBL" id="AFQ14610.1"/>
    </source>
</evidence>
<dbReference type="Proteomes" id="UP000005259">
    <property type="component" value="Chromosome"/>
</dbReference>
<dbReference type="AlphaFoldDB" id="A0A9W3NW78"/>
<accession>A0A9W3NW78</accession>
<organism evidence="1 2">
    <name type="scientific">Bacillus thuringiensis HD-771</name>
    <dbReference type="NCBI Taxonomy" id="1218175"/>
    <lineage>
        <taxon>Bacteria</taxon>
        <taxon>Bacillati</taxon>
        <taxon>Bacillota</taxon>
        <taxon>Bacilli</taxon>
        <taxon>Bacillales</taxon>
        <taxon>Bacillaceae</taxon>
        <taxon>Bacillus</taxon>
        <taxon>Bacillus cereus group</taxon>
    </lineage>
</organism>
<proteinExistence type="predicted"/>
<dbReference type="KEGG" id="bti:BTG_05590"/>
<protein>
    <submittedName>
        <fullName evidence="1">Uncharacterized protein</fullName>
    </submittedName>
</protein>